<organism evidence="1 2">
    <name type="scientific">Armillaria solidipes</name>
    <dbReference type="NCBI Taxonomy" id="1076256"/>
    <lineage>
        <taxon>Eukaryota</taxon>
        <taxon>Fungi</taxon>
        <taxon>Dikarya</taxon>
        <taxon>Basidiomycota</taxon>
        <taxon>Agaricomycotina</taxon>
        <taxon>Agaricomycetes</taxon>
        <taxon>Agaricomycetidae</taxon>
        <taxon>Agaricales</taxon>
        <taxon>Marasmiineae</taxon>
        <taxon>Physalacriaceae</taxon>
        <taxon>Armillaria</taxon>
    </lineage>
</organism>
<sequence>MLLPAKLQSCYYRTTERCTGRRKGPRLGYASETPMHLASRKETVVALLKAGVNPRIVDNEGVTPLHHVYECLNPSTSLFAYWWRPEPILILLTMKDLLHHYGCRTYEEKGRKFRQLKRWRNVQIWQSSSPRKFQLTFDNVDEVVKALLDNGTDVNVQAKVGETALDMLSKQAFGGAS</sequence>
<dbReference type="AlphaFoldDB" id="A0A2H3BSR2"/>
<accession>A0A2H3BSR2</accession>
<dbReference type="EMBL" id="KZ293419">
    <property type="protein sequence ID" value="PBK73921.1"/>
    <property type="molecule type" value="Genomic_DNA"/>
</dbReference>
<reference evidence="2" key="1">
    <citation type="journal article" date="2017" name="Nat. Ecol. Evol.">
        <title>Genome expansion and lineage-specific genetic innovations in the forest pathogenic fungi Armillaria.</title>
        <authorList>
            <person name="Sipos G."/>
            <person name="Prasanna A.N."/>
            <person name="Walter M.C."/>
            <person name="O'Connor E."/>
            <person name="Balint B."/>
            <person name="Krizsan K."/>
            <person name="Kiss B."/>
            <person name="Hess J."/>
            <person name="Varga T."/>
            <person name="Slot J."/>
            <person name="Riley R."/>
            <person name="Boka B."/>
            <person name="Rigling D."/>
            <person name="Barry K."/>
            <person name="Lee J."/>
            <person name="Mihaltcheva S."/>
            <person name="LaButti K."/>
            <person name="Lipzen A."/>
            <person name="Waldron R."/>
            <person name="Moloney N.M."/>
            <person name="Sperisen C."/>
            <person name="Kredics L."/>
            <person name="Vagvoelgyi C."/>
            <person name="Patrignani A."/>
            <person name="Fitzpatrick D."/>
            <person name="Nagy I."/>
            <person name="Doyle S."/>
            <person name="Anderson J.B."/>
            <person name="Grigoriev I.V."/>
            <person name="Gueldener U."/>
            <person name="Muensterkoetter M."/>
            <person name="Nagy L.G."/>
        </authorList>
    </citation>
    <scope>NUCLEOTIDE SEQUENCE [LARGE SCALE GENOMIC DNA]</scope>
    <source>
        <strain evidence="2">28-4</strain>
    </source>
</reference>
<dbReference type="STRING" id="1076256.A0A2H3BSR2"/>
<name>A0A2H3BSR2_9AGAR</name>
<gene>
    <name evidence="1" type="ORF">ARMSODRAFT_564630</name>
</gene>
<evidence type="ECO:0000313" key="2">
    <source>
        <dbReference type="Proteomes" id="UP000218334"/>
    </source>
</evidence>
<evidence type="ECO:0000313" key="1">
    <source>
        <dbReference type="EMBL" id="PBK73921.1"/>
    </source>
</evidence>
<dbReference type="InterPro" id="IPR002110">
    <property type="entry name" value="Ankyrin_rpt"/>
</dbReference>
<dbReference type="SUPFAM" id="SSF48403">
    <property type="entry name" value="Ankyrin repeat"/>
    <property type="match status" value="1"/>
</dbReference>
<dbReference type="Pfam" id="PF00023">
    <property type="entry name" value="Ank"/>
    <property type="match status" value="1"/>
</dbReference>
<dbReference type="InterPro" id="IPR036770">
    <property type="entry name" value="Ankyrin_rpt-contain_sf"/>
</dbReference>
<protein>
    <recommendedName>
        <fullName evidence="3">Ankyrin</fullName>
    </recommendedName>
</protein>
<dbReference type="Gene3D" id="1.25.40.20">
    <property type="entry name" value="Ankyrin repeat-containing domain"/>
    <property type="match status" value="2"/>
</dbReference>
<dbReference type="Proteomes" id="UP000218334">
    <property type="component" value="Unassembled WGS sequence"/>
</dbReference>
<keyword evidence="2" id="KW-1185">Reference proteome</keyword>
<proteinExistence type="predicted"/>
<evidence type="ECO:0008006" key="3">
    <source>
        <dbReference type="Google" id="ProtNLM"/>
    </source>
</evidence>